<feature type="region of interest" description="Disordered" evidence="1">
    <location>
        <begin position="256"/>
        <end position="338"/>
    </location>
</feature>
<dbReference type="PANTHER" id="PTHR45975">
    <property type="entry name" value="NUCLEOSOME-REMODELING FACTOR SUBUNIT BPTF"/>
    <property type="match status" value="1"/>
</dbReference>
<dbReference type="GO" id="GO:0000978">
    <property type="term" value="F:RNA polymerase II cis-regulatory region sequence-specific DNA binding"/>
    <property type="evidence" value="ECO:0007669"/>
    <property type="project" value="TreeGrafter"/>
</dbReference>
<feature type="compositionally biased region" description="Basic and acidic residues" evidence="1">
    <location>
        <begin position="305"/>
        <end position="316"/>
    </location>
</feature>
<organism evidence="2 3">
    <name type="scientific">Anopheles maculatus</name>
    <dbReference type="NCBI Taxonomy" id="74869"/>
    <lineage>
        <taxon>Eukaryota</taxon>
        <taxon>Metazoa</taxon>
        <taxon>Ecdysozoa</taxon>
        <taxon>Arthropoda</taxon>
        <taxon>Hexapoda</taxon>
        <taxon>Insecta</taxon>
        <taxon>Pterygota</taxon>
        <taxon>Neoptera</taxon>
        <taxon>Endopterygota</taxon>
        <taxon>Diptera</taxon>
        <taxon>Nematocera</taxon>
        <taxon>Culicoidea</taxon>
        <taxon>Culicidae</taxon>
        <taxon>Anophelinae</taxon>
        <taxon>Anopheles</taxon>
        <taxon>Anopheles maculatus group</taxon>
    </lineage>
</organism>
<evidence type="ECO:0000313" key="2">
    <source>
        <dbReference type="EnsemblMetazoa" id="AMAM001210-PA"/>
    </source>
</evidence>
<dbReference type="PANTHER" id="PTHR45975:SF2">
    <property type="entry name" value="NUCLEOSOME-REMODELING FACTOR SUBUNIT BPTF"/>
    <property type="match status" value="1"/>
</dbReference>
<name>A0A182S7G2_9DIPT</name>
<dbReference type="InterPro" id="IPR038028">
    <property type="entry name" value="BPTF"/>
</dbReference>
<accession>A0A182S7G2</accession>
<feature type="region of interest" description="Disordered" evidence="1">
    <location>
        <begin position="208"/>
        <end position="231"/>
    </location>
</feature>
<protein>
    <submittedName>
        <fullName evidence="2">Uncharacterized protein</fullName>
    </submittedName>
</protein>
<dbReference type="Proteomes" id="UP000075901">
    <property type="component" value="Unassembled WGS sequence"/>
</dbReference>
<sequence>PDGSVRVYSVTSTKGKLYLKKTLPPAVKSAAAPGGDAKPKADVRIPILGNGKPRYPVVNYFRTKKPGVSSIMVLPRGELLKLAKHGGRLPVGGFHHLAKANTSVWPYPCSRPLFKTCWLYRSVNLSSLAAVGLQLRILWTCLRWDDMAMKPATADGKQQVTTESEIMSLELLRHRHVGMFNERLQYLRRKVVIPLELPKTVRAEVQSIRSGLRKRKRAESPQQTEPQVSEEWIDEDKLELWEIKLYGEKQEKLVAASAAQPVTRNSTGKLPVNNRLHDSSSATASPGGGTANSNKSSGGSASSKVSRDEINEKMEQQLRIQRAAHNQKRAMELKQGTF</sequence>
<dbReference type="VEuPathDB" id="VectorBase:AMAM001210"/>
<evidence type="ECO:0000256" key="1">
    <source>
        <dbReference type="SAM" id="MobiDB-lite"/>
    </source>
</evidence>
<evidence type="ECO:0000313" key="3">
    <source>
        <dbReference type="Proteomes" id="UP000075901"/>
    </source>
</evidence>
<feature type="compositionally biased region" description="Low complexity" evidence="1">
    <location>
        <begin position="279"/>
        <end position="304"/>
    </location>
</feature>
<dbReference type="GO" id="GO:0006357">
    <property type="term" value="P:regulation of transcription by RNA polymerase II"/>
    <property type="evidence" value="ECO:0007669"/>
    <property type="project" value="InterPro"/>
</dbReference>
<reference evidence="2" key="2">
    <citation type="submission" date="2020-05" db="UniProtKB">
        <authorList>
            <consortium name="EnsemblMetazoa"/>
        </authorList>
    </citation>
    <scope>IDENTIFICATION</scope>
    <source>
        <strain evidence="2">maculatus3</strain>
    </source>
</reference>
<proteinExistence type="predicted"/>
<dbReference type="GO" id="GO:0016589">
    <property type="term" value="C:NURF complex"/>
    <property type="evidence" value="ECO:0007669"/>
    <property type="project" value="InterPro"/>
</dbReference>
<keyword evidence="3" id="KW-1185">Reference proteome</keyword>
<dbReference type="AlphaFoldDB" id="A0A182S7G2"/>
<dbReference type="EnsemblMetazoa" id="AMAM001210-RA">
    <property type="protein sequence ID" value="AMAM001210-PA"/>
    <property type="gene ID" value="AMAM001210"/>
</dbReference>
<reference evidence="3" key="1">
    <citation type="submission" date="2013-09" db="EMBL/GenBank/DDBJ databases">
        <title>The Genome Sequence of Anopheles maculatus species B.</title>
        <authorList>
            <consortium name="The Broad Institute Genomics Platform"/>
            <person name="Neafsey D.E."/>
            <person name="Besansky N."/>
            <person name="Howell P."/>
            <person name="Walton C."/>
            <person name="Young S.K."/>
            <person name="Zeng Q."/>
            <person name="Gargeya S."/>
            <person name="Fitzgerald M."/>
            <person name="Haas B."/>
            <person name="Abouelleil A."/>
            <person name="Allen A.W."/>
            <person name="Alvarado L."/>
            <person name="Arachchi H.M."/>
            <person name="Berlin A.M."/>
            <person name="Chapman S.B."/>
            <person name="Gainer-Dewar J."/>
            <person name="Goldberg J."/>
            <person name="Griggs A."/>
            <person name="Gujja S."/>
            <person name="Hansen M."/>
            <person name="Howarth C."/>
            <person name="Imamovic A."/>
            <person name="Ireland A."/>
            <person name="Larimer J."/>
            <person name="McCowan C."/>
            <person name="Murphy C."/>
            <person name="Pearson M."/>
            <person name="Poon T.W."/>
            <person name="Priest M."/>
            <person name="Roberts A."/>
            <person name="Saif S."/>
            <person name="Shea T."/>
            <person name="Sisk P."/>
            <person name="Sykes S."/>
            <person name="Wortman J."/>
            <person name="Nusbaum C."/>
            <person name="Birren B."/>
        </authorList>
    </citation>
    <scope>NUCLEOTIDE SEQUENCE [LARGE SCALE GENOMIC DNA]</scope>
    <source>
        <strain evidence="3">maculatus3</strain>
    </source>
</reference>